<organism evidence="1 2">
    <name type="scientific">Salipiger pallidus</name>
    <dbReference type="NCBI Taxonomy" id="1775170"/>
    <lineage>
        <taxon>Bacteria</taxon>
        <taxon>Pseudomonadati</taxon>
        <taxon>Pseudomonadota</taxon>
        <taxon>Alphaproteobacteria</taxon>
        <taxon>Rhodobacterales</taxon>
        <taxon>Roseobacteraceae</taxon>
        <taxon>Salipiger</taxon>
    </lineage>
</organism>
<reference evidence="1" key="2">
    <citation type="submission" date="2020-09" db="EMBL/GenBank/DDBJ databases">
        <authorList>
            <person name="Sun Q."/>
            <person name="Zhou Y."/>
        </authorList>
    </citation>
    <scope>NUCLEOTIDE SEQUENCE</scope>
    <source>
        <strain evidence="1">CGMCC 1.15762</strain>
    </source>
</reference>
<reference evidence="1" key="1">
    <citation type="journal article" date="2014" name="Int. J. Syst. Evol. Microbiol.">
        <title>Complete genome sequence of Corynebacterium casei LMG S-19264T (=DSM 44701T), isolated from a smear-ripened cheese.</title>
        <authorList>
            <consortium name="US DOE Joint Genome Institute (JGI-PGF)"/>
            <person name="Walter F."/>
            <person name="Albersmeier A."/>
            <person name="Kalinowski J."/>
            <person name="Ruckert C."/>
        </authorList>
    </citation>
    <scope>NUCLEOTIDE SEQUENCE</scope>
    <source>
        <strain evidence="1">CGMCC 1.15762</strain>
    </source>
</reference>
<accession>A0A8J2ZL97</accession>
<evidence type="ECO:0000313" key="1">
    <source>
        <dbReference type="EMBL" id="GGG78668.1"/>
    </source>
</evidence>
<proteinExistence type="predicted"/>
<dbReference type="AlphaFoldDB" id="A0A8J2ZL97"/>
<protein>
    <submittedName>
        <fullName evidence="1">Uncharacterized protein</fullName>
    </submittedName>
</protein>
<dbReference type="Proteomes" id="UP000617145">
    <property type="component" value="Unassembled WGS sequence"/>
</dbReference>
<comment type="caution">
    <text evidence="1">The sequence shown here is derived from an EMBL/GenBank/DDBJ whole genome shotgun (WGS) entry which is preliminary data.</text>
</comment>
<gene>
    <name evidence="1" type="ORF">GCM10011415_29620</name>
</gene>
<evidence type="ECO:0000313" key="2">
    <source>
        <dbReference type="Proteomes" id="UP000617145"/>
    </source>
</evidence>
<name>A0A8J2ZL97_9RHOB</name>
<keyword evidence="2" id="KW-1185">Reference proteome</keyword>
<sequence length="78" mass="8647">MGAQRDLAGDGAPRQGALEEVGRLPCPGRVWAQMNRLKLFGERIMTREPDRQTAKIKIRTAIMNRFSALGRAQIKAVA</sequence>
<dbReference type="EMBL" id="BMJV01000006">
    <property type="protein sequence ID" value="GGG78668.1"/>
    <property type="molecule type" value="Genomic_DNA"/>
</dbReference>